<dbReference type="OrthoDB" id="429500at2759"/>
<comment type="caution">
    <text evidence="1">The sequence shown here is derived from an EMBL/GenBank/DDBJ whole genome shotgun (WGS) entry which is preliminary data.</text>
</comment>
<protein>
    <submittedName>
        <fullName evidence="1">Pacrg protein</fullName>
    </submittedName>
</protein>
<dbReference type="InterPro" id="IPR019399">
    <property type="entry name" value="Parkin_co-regulated_protein"/>
</dbReference>
<evidence type="ECO:0000313" key="1">
    <source>
        <dbReference type="EMBL" id="CAE7309365.1"/>
    </source>
</evidence>
<dbReference type="GO" id="GO:0051879">
    <property type="term" value="F:Hsp90 protein binding"/>
    <property type="evidence" value="ECO:0007669"/>
    <property type="project" value="TreeGrafter"/>
</dbReference>
<organism evidence="1 2">
    <name type="scientific">Symbiodinium pilosum</name>
    <name type="common">Dinoflagellate</name>
    <dbReference type="NCBI Taxonomy" id="2952"/>
    <lineage>
        <taxon>Eukaryota</taxon>
        <taxon>Sar</taxon>
        <taxon>Alveolata</taxon>
        <taxon>Dinophyceae</taxon>
        <taxon>Suessiales</taxon>
        <taxon>Symbiodiniaceae</taxon>
        <taxon>Symbiodinium</taxon>
    </lineage>
</organism>
<name>A0A812NC80_SYMPI</name>
<dbReference type="PANTHER" id="PTHR21207:SF2">
    <property type="entry name" value="PARKIN COREGULATED GENE PROTEIN"/>
    <property type="match status" value="1"/>
</dbReference>
<sequence length="246" mass="27886">MPRLRRGDGKLAGRTVAHGCWGDGPKKAGVFKKNLPKNIAEKSKTFEAAPHPATQFRRFYERSDLPIAVRHGTTPTIDWKVEPERLDYIYLLPIFFDGLVEKENPYSFLAYKGLQDMLNAARGKEPSLICPAVPSLIIPLKKALNSRDIPTMCKAINTLQLMLRSEPRVGELLVPYYRQLLPAFNLYFRSTKNIGDAIDYSQRKRENVGELIAETLEILERSGGEDAFINIKYMIPAYESCMLNGH</sequence>
<dbReference type="EMBL" id="CAJNIZ010010990">
    <property type="protein sequence ID" value="CAE7309365.1"/>
    <property type="molecule type" value="Genomic_DNA"/>
</dbReference>
<dbReference type="GO" id="GO:0030544">
    <property type="term" value="F:Hsp70 protein binding"/>
    <property type="evidence" value="ECO:0007669"/>
    <property type="project" value="TreeGrafter"/>
</dbReference>
<keyword evidence="2" id="KW-1185">Reference proteome</keyword>
<reference evidence="1" key="1">
    <citation type="submission" date="2021-02" db="EMBL/GenBank/DDBJ databases">
        <authorList>
            <person name="Dougan E. K."/>
            <person name="Rhodes N."/>
            <person name="Thang M."/>
            <person name="Chan C."/>
        </authorList>
    </citation>
    <scope>NUCLEOTIDE SEQUENCE</scope>
</reference>
<proteinExistence type="predicted"/>
<dbReference type="Pfam" id="PF10274">
    <property type="entry name" value="ParcG"/>
    <property type="match status" value="1"/>
</dbReference>
<dbReference type="AlphaFoldDB" id="A0A812NC80"/>
<dbReference type="Proteomes" id="UP000649617">
    <property type="component" value="Unassembled WGS sequence"/>
</dbReference>
<gene>
    <name evidence="1" type="primary">Pacrg</name>
    <name evidence="1" type="ORF">SPIL2461_LOCUS7006</name>
</gene>
<dbReference type="PANTHER" id="PTHR21207">
    <property type="entry name" value="PARKIN COREGULATED GENE PROTEIN PARK2 COREGULATED"/>
    <property type="match status" value="1"/>
</dbReference>
<evidence type="ECO:0000313" key="2">
    <source>
        <dbReference type="Proteomes" id="UP000649617"/>
    </source>
</evidence>
<accession>A0A812NC80</accession>